<dbReference type="Pfam" id="PF02449">
    <property type="entry name" value="Glyco_hydro_42"/>
    <property type="match status" value="1"/>
</dbReference>
<dbReference type="GO" id="GO:0009341">
    <property type="term" value="C:beta-galactosidase complex"/>
    <property type="evidence" value="ECO:0007669"/>
    <property type="project" value="InterPro"/>
</dbReference>
<dbReference type="AlphaFoldDB" id="A0A366H6N3"/>
<keyword evidence="3" id="KW-0732">Signal</keyword>
<dbReference type="Gene3D" id="3.40.50.880">
    <property type="match status" value="1"/>
</dbReference>
<accession>A0A366H6N3</accession>
<dbReference type="GO" id="GO:0004565">
    <property type="term" value="F:beta-galactosidase activity"/>
    <property type="evidence" value="ECO:0007669"/>
    <property type="project" value="InterPro"/>
</dbReference>
<keyword evidence="1" id="KW-0378">Hydrolase</keyword>
<organism evidence="5 6">
    <name type="scientific">Roseimicrobium gellanilyticum</name>
    <dbReference type="NCBI Taxonomy" id="748857"/>
    <lineage>
        <taxon>Bacteria</taxon>
        <taxon>Pseudomonadati</taxon>
        <taxon>Verrucomicrobiota</taxon>
        <taxon>Verrucomicrobiia</taxon>
        <taxon>Verrucomicrobiales</taxon>
        <taxon>Verrucomicrobiaceae</taxon>
        <taxon>Roseimicrobium</taxon>
    </lineage>
</organism>
<evidence type="ECO:0000313" key="5">
    <source>
        <dbReference type="EMBL" id="RBP37780.1"/>
    </source>
</evidence>
<comment type="caution">
    <text evidence="5">The sequence shown here is derived from an EMBL/GenBank/DDBJ whole genome shotgun (WGS) entry which is preliminary data.</text>
</comment>
<proteinExistence type="predicted"/>
<dbReference type="InterPro" id="IPR013529">
    <property type="entry name" value="Glyco_hydro_42_N"/>
</dbReference>
<feature type="domain" description="Glycoside hydrolase family 42 N-terminal" evidence="4">
    <location>
        <begin position="122"/>
        <end position="213"/>
    </location>
</feature>
<gene>
    <name evidence="5" type="ORF">DES53_113163</name>
</gene>
<name>A0A366H6N3_9BACT</name>
<dbReference type="OrthoDB" id="9800974at2"/>
<dbReference type="Gene3D" id="3.20.20.80">
    <property type="entry name" value="Glycosidases"/>
    <property type="match status" value="1"/>
</dbReference>
<dbReference type="GO" id="GO:0005975">
    <property type="term" value="P:carbohydrate metabolic process"/>
    <property type="evidence" value="ECO:0007669"/>
    <property type="project" value="InterPro"/>
</dbReference>
<feature type="chain" id="PRO_5016935508" evidence="3">
    <location>
        <begin position="25"/>
        <end position="717"/>
    </location>
</feature>
<evidence type="ECO:0000256" key="3">
    <source>
        <dbReference type="SAM" id="SignalP"/>
    </source>
</evidence>
<keyword evidence="2" id="KW-0326">Glycosidase</keyword>
<feature type="signal peptide" evidence="3">
    <location>
        <begin position="1"/>
        <end position="24"/>
    </location>
</feature>
<reference evidence="5 6" key="1">
    <citation type="submission" date="2018-06" db="EMBL/GenBank/DDBJ databases">
        <title>Genomic Encyclopedia of Type Strains, Phase IV (KMG-IV): sequencing the most valuable type-strain genomes for metagenomic binning, comparative biology and taxonomic classification.</title>
        <authorList>
            <person name="Goeker M."/>
        </authorList>
    </citation>
    <scope>NUCLEOTIDE SEQUENCE [LARGE SCALE GENOMIC DNA]</scope>
    <source>
        <strain evidence="5 6">DSM 25532</strain>
    </source>
</reference>
<evidence type="ECO:0000313" key="6">
    <source>
        <dbReference type="Proteomes" id="UP000253426"/>
    </source>
</evidence>
<dbReference type="Proteomes" id="UP000253426">
    <property type="component" value="Unassembled WGS sequence"/>
</dbReference>
<dbReference type="RefSeq" id="WP_113961471.1">
    <property type="nucleotide sequence ID" value="NZ_QNRR01000013.1"/>
</dbReference>
<protein>
    <submittedName>
        <fullName evidence="5">Beta-galactosidase-like protein</fullName>
    </submittedName>
</protein>
<dbReference type="InterPro" id="IPR029062">
    <property type="entry name" value="Class_I_gatase-like"/>
</dbReference>
<evidence type="ECO:0000256" key="1">
    <source>
        <dbReference type="ARBA" id="ARBA00022801"/>
    </source>
</evidence>
<sequence length="717" mass="81652">MNHRSYAALLGVLLSGFLTDTALAEEATLRPWPEYQVILWVSGKSVEKPERVPLFLQRAREMGVTAGMVTGEGDPAHYLKAGMPYYVENIVRTGLCLKFRSPVTDWSGFINGWMEKRDEAAFVRPYCLEDPAWLEQSKKEVVRSATKHREHQPLLYDLRDELSVTTSANPFDYDFSPKSLLGFRAWLKTEYGTLEKLNQQWDTDFATWEEVRPFTTDQIKARMVTGERMPKGPPDWSALKRVEFDPFLDRSALVRWNFSPWCDFRSYMDSVLARSLQALRLSAREVDAATPVGIEGTQMPHAFGGYDLWKLSQSLDWVEPYDVANAREIFGSFMPGKPILATVFEKETNHAMRRLWHLLLEGDKGCIIWWSEDCVDMAKPDAPLTEKGKALAPALKEMTSPLAKLFLRAEKEYDPIAIHYSQASIQVAWLIESTVDGRTWPRRFSSHEGKHNRHARVRNGWMKLLQDMGYSPRFVSTEQVEKGELEGGGYRMFVMPQSYAITDQEALAIHRWRTHQPDDHWRMVASNPTGSFDGHGRYTGPRQHLLPYLSRTTGQSAHHLKGGEELGSGSPYDMARYPANRLGEMTAEEREYMPDLANTSVGIEPPPIRIALDDCVRIHRYKLGNNARLIAFERNIDYHMSEDLAQAGGNEALEKPIQTQALLKEPAHVYDLRTGKYLGNIKSITVDLDPWKPSLYALLKEKLPEEAKVIEVLGGGK</sequence>
<dbReference type="EMBL" id="QNRR01000013">
    <property type="protein sequence ID" value="RBP37780.1"/>
    <property type="molecule type" value="Genomic_DNA"/>
</dbReference>
<evidence type="ECO:0000259" key="4">
    <source>
        <dbReference type="Pfam" id="PF02449"/>
    </source>
</evidence>
<keyword evidence="6" id="KW-1185">Reference proteome</keyword>
<evidence type="ECO:0000256" key="2">
    <source>
        <dbReference type="ARBA" id="ARBA00023295"/>
    </source>
</evidence>